<dbReference type="PANTHER" id="PTHR10057:SF0">
    <property type="entry name" value="TRANSLOCATOR PROTEIN"/>
    <property type="match status" value="1"/>
</dbReference>
<dbReference type="EMBL" id="JANHAX010000001">
    <property type="protein sequence ID" value="MDQ2088968.1"/>
    <property type="molecule type" value="Genomic_DNA"/>
</dbReference>
<feature type="transmembrane region" description="Helical" evidence="6">
    <location>
        <begin position="49"/>
        <end position="69"/>
    </location>
</feature>
<sequence>MDVEGMNWFVFGACLSACAAAAVSGMLFKPGAWYAGLSKPWWTPSNWMFPVVWAVLYVTMSVAAARVAALPDGAVLLALWATQIAFNTLWSGVFFGLRDIRTALIVMAVLWLSVMVTTAFFWQADVIAGALFSGYLSWITVALALNFSVRSQNARTA</sequence>
<dbReference type="PANTHER" id="PTHR10057">
    <property type="entry name" value="PERIPHERAL-TYPE BENZODIAZEPINE RECEPTOR"/>
    <property type="match status" value="1"/>
</dbReference>
<dbReference type="NCBIfam" id="NF047825">
    <property type="entry name" value="T-richsensTspOAlph"/>
    <property type="match status" value="1"/>
</dbReference>
<evidence type="ECO:0000256" key="5">
    <source>
        <dbReference type="ARBA" id="ARBA00023136"/>
    </source>
</evidence>
<gene>
    <name evidence="7" type="ORF">NO357_03510</name>
</gene>
<comment type="caution">
    <text evidence="7">The sequence shown here is derived from an EMBL/GenBank/DDBJ whole genome shotgun (WGS) entry which is preliminary data.</text>
</comment>
<name>A0AAE4B2E9_9RHOB</name>
<evidence type="ECO:0000256" key="4">
    <source>
        <dbReference type="ARBA" id="ARBA00022989"/>
    </source>
</evidence>
<dbReference type="Pfam" id="PF03073">
    <property type="entry name" value="TspO_MBR"/>
    <property type="match status" value="1"/>
</dbReference>
<comment type="subcellular location">
    <subcellularLocation>
        <location evidence="1">Membrane</location>
        <topology evidence="1">Multi-pass membrane protein</topology>
    </subcellularLocation>
</comment>
<dbReference type="PIRSF" id="PIRSF005859">
    <property type="entry name" value="PBR"/>
    <property type="match status" value="1"/>
</dbReference>
<dbReference type="Proteomes" id="UP001226762">
    <property type="component" value="Unassembled WGS sequence"/>
</dbReference>
<evidence type="ECO:0000256" key="6">
    <source>
        <dbReference type="SAM" id="Phobius"/>
    </source>
</evidence>
<protein>
    <submittedName>
        <fullName evidence="7">Tryptophan-rich sensory protein</fullName>
    </submittedName>
</protein>
<evidence type="ECO:0000313" key="8">
    <source>
        <dbReference type="Proteomes" id="UP001226762"/>
    </source>
</evidence>
<dbReference type="AlphaFoldDB" id="A0AAE4B2E9"/>
<dbReference type="GO" id="GO:0033013">
    <property type="term" value="P:tetrapyrrole metabolic process"/>
    <property type="evidence" value="ECO:0007669"/>
    <property type="project" value="UniProtKB-ARBA"/>
</dbReference>
<organism evidence="7 8">
    <name type="scientific">Marimonas arenosa</name>
    <dbReference type="NCBI Taxonomy" id="1795305"/>
    <lineage>
        <taxon>Bacteria</taxon>
        <taxon>Pseudomonadati</taxon>
        <taxon>Pseudomonadota</taxon>
        <taxon>Alphaproteobacteria</taxon>
        <taxon>Rhodobacterales</taxon>
        <taxon>Paracoccaceae</taxon>
        <taxon>Marimonas</taxon>
    </lineage>
</organism>
<dbReference type="InterPro" id="IPR038330">
    <property type="entry name" value="TspO/MBR-related_sf"/>
</dbReference>
<keyword evidence="4 6" id="KW-1133">Transmembrane helix</keyword>
<feature type="transmembrane region" description="Helical" evidence="6">
    <location>
        <begin position="128"/>
        <end position="149"/>
    </location>
</feature>
<proteinExistence type="inferred from homology"/>
<keyword evidence="8" id="KW-1185">Reference proteome</keyword>
<evidence type="ECO:0000256" key="1">
    <source>
        <dbReference type="ARBA" id="ARBA00004141"/>
    </source>
</evidence>
<feature type="transmembrane region" description="Helical" evidence="6">
    <location>
        <begin position="104"/>
        <end position="122"/>
    </location>
</feature>
<evidence type="ECO:0000256" key="2">
    <source>
        <dbReference type="ARBA" id="ARBA00007524"/>
    </source>
</evidence>
<dbReference type="CDD" id="cd15904">
    <property type="entry name" value="TSPO_MBR"/>
    <property type="match status" value="1"/>
</dbReference>
<feature type="transmembrane region" description="Helical" evidence="6">
    <location>
        <begin position="6"/>
        <end position="28"/>
    </location>
</feature>
<dbReference type="InterPro" id="IPR004307">
    <property type="entry name" value="TspO_MBR"/>
</dbReference>
<keyword evidence="5 6" id="KW-0472">Membrane</keyword>
<keyword evidence="3 6" id="KW-0812">Transmembrane</keyword>
<comment type="similarity">
    <text evidence="2">Belongs to the TspO/BZRP family.</text>
</comment>
<evidence type="ECO:0000313" key="7">
    <source>
        <dbReference type="EMBL" id="MDQ2088968.1"/>
    </source>
</evidence>
<accession>A0AAE4B2E9</accession>
<evidence type="ECO:0000256" key="3">
    <source>
        <dbReference type="ARBA" id="ARBA00022692"/>
    </source>
</evidence>
<reference evidence="7" key="2">
    <citation type="submission" date="2023-02" db="EMBL/GenBank/DDBJ databases">
        <title>'Rhodoalgimonas zhirmunskyi' gen. nov., isolated from a red alga.</title>
        <authorList>
            <person name="Nedashkovskaya O.I."/>
            <person name="Otstavnykh N.Y."/>
            <person name="Bystritskaya E.P."/>
            <person name="Balabanova L.A."/>
            <person name="Isaeva M.P."/>
        </authorList>
    </citation>
    <scope>NUCLEOTIDE SEQUENCE</scope>
    <source>
        <strain evidence="7">KCTC 52189</strain>
    </source>
</reference>
<feature type="transmembrane region" description="Helical" evidence="6">
    <location>
        <begin position="75"/>
        <end position="97"/>
    </location>
</feature>
<dbReference type="RefSeq" id="WP_306734223.1">
    <property type="nucleotide sequence ID" value="NZ_JANHAX010000001.1"/>
</dbReference>
<dbReference type="Gene3D" id="1.20.1260.100">
    <property type="entry name" value="TspO/MBR protein"/>
    <property type="match status" value="1"/>
</dbReference>
<dbReference type="GO" id="GO:0016020">
    <property type="term" value="C:membrane"/>
    <property type="evidence" value="ECO:0007669"/>
    <property type="project" value="UniProtKB-SubCell"/>
</dbReference>
<dbReference type="FunFam" id="1.20.1260.100:FF:000001">
    <property type="entry name" value="translocator protein 2"/>
    <property type="match status" value="1"/>
</dbReference>
<reference evidence="7" key="1">
    <citation type="submission" date="2022-07" db="EMBL/GenBank/DDBJ databases">
        <authorList>
            <person name="Otstavnykh N."/>
            <person name="Isaeva M."/>
            <person name="Bystritskaya E."/>
        </authorList>
    </citation>
    <scope>NUCLEOTIDE SEQUENCE</scope>
    <source>
        <strain evidence="7">KCTC 52189</strain>
    </source>
</reference>